<evidence type="ECO:0000256" key="1">
    <source>
        <dbReference type="ARBA" id="ARBA00023002"/>
    </source>
</evidence>
<dbReference type="Gene3D" id="3.40.50.720">
    <property type="entry name" value="NAD(P)-binding Rossmann-like Domain"/>
    <property type="match status" value="2"/>
</dbReference>
<dbReference type="SUPFAM" id="SSF51735">
    <property type="entry name" value="NAD(P)-binding Rossmann-fold domains"/>
    <property type="match status" value="1"/>
</dbReference>
<dbReference type="CDD" id="cd05299">
    <property type="entry name" value="CtBP_dh"/>
    <property type="match status" value="1"/>
</dbReference>
<reference evidence="5" key="1">
    <citation type="journal article" date="2007" name="ISME J.">
        <title>Fosmids of novel marine Planctomycetes from the Namibian and Oregon coast upwelling systems and their cross-comparison with planctomycete genomes.</title>
        <authorList>
            <person name="Woebken D."/>
            <person name="Teeling H."/>
            <person name="Wecker P."/>
            <person name="Dumitriu A."/>
            <person name="Kostadinov I."/>
            <person name="DeLong E.F."/>
            <person name="Amann R."/>
            <person name="Gloeckner F.O."/>
        </authorList>
    </citation>
    <scope>NUCLEOTIDE SEQUENCE</scope>
</reference>
<dbReference type="GO" id="GO:0001221">
    <property type="term" value="F:transcription coregulator binding"/>
    <property type="evidence" value="ECO:0007669"/>
    <property type="project" value="TreeGrafter"/>
</dbReference>
<dbReference type="SUPFAM" id="SSF52283">
    <property type="entry name" value="Formate/glycerate dehydrogenase catalytic domain-like"/>
    <property type="match status" value="1"/>
</dbReference>
<keyword evidence="1 2" id="KW-0560">Oxidoreductase</keyword>
<feature type="domain" description="D-isomer specific 2-hydroxyacid dehydrogenase NAD-binding" evidence="4">
    <location>
        <begin position="128"/>
        <end position="316"/>
    </location>
</feature>
<evidence type="ECO:0000259" key="3">
    <source>
        <dbReference type="Pfam" id="PF00389"/>
    </source>
</evidence>
<dbReference type="GO" id="GO:0003714">
    <property type="term" value="F:transcription corepressor activity"/>
    <property type="evidence" value="ECO:0007669"/>
    <property type="project" value="InterPro"/>
</dbReference>
<dbReference type="GO" id="GO:0016616">
    <property type="term" value="F:oxidoreductase activity, acting on the CH-OH group of donors, NAD or NADP as acceptor"/>
    <property type="evidence" value="ECO:0007669"/>
    <property type="project" value="InterPro"/>
</dbReference>
<dbReference type="PANTHER" id="PTHR46029:SF7">
    <property type="entry name" value="C-TERMINAL-BINDING PROTEIN"/>
    <property type="match status" value="1"/>
</dbReference>
<evidence type="ECO:0000259" key="4">
    <source>
        <dbReference type="Pfam" id="PF02826"/>
    </source>
</evidence>
<feature type="domain" description="D-isomer specific 2-hydroxyacid dehydrogenase catalytic" evidence="3">
    <location>
        <begin position="33"/>
        <end position="348"/>
    </location>
</feature>
<dbReference type="AlphaFoldDB" id="A9LGV2"/>
<gene>
    <name evidence="5" type="ORF">6N14_30</name>
</gene>
<dbReference type="PANTHER" id="PTHR46029">
    <property type="entry name" value="C-TERMINAL-BINDING PROTEIN"/>
    <property type="match status" value="1"/>
</dbReference>
<dbReference type="InterPro" id="IPR043322">
    <property type="entry name" value="CtBP"/>
</dbReference>
<evidence type="ECO:0000256" key="2">
    <source>
        <dbReference type="RuleBase" id="RU003719"/>
    </source>
</evidence>
<dbReference type="GO" id="GO:0140297">
    <property type="term" value="F:DNA-binding transcription factor binding"/>
    <property type="evidence" value="ECO:0007669"/>
    <property type="project" value="TreeGrafter"/>
</dbReference>
<dbReference type="InterPro" id="IPR006140">
    <property type="entry name" value="D-isomer_DH_NAD-bd"/>
</dbReference>
<proteinExistence type="inferred from homology"/>
<dbReference type="GO" id="GO:0051287">
    <property type="term" value="F:NAD binding"/>
    <property type="evidence" value="ECO:0007669"/>
    <property type="project" value="InterPro"/>
</dbReference>
<dbReference type="InterPro" id="IPR051638">
    <property type="entry name" value="CTBP_dehydrogenase"/>
</dbReference>
<dbReference type="EMBL" id="EF591885">
    <property type="protein sequence ID" value="ABX10623.1"/>
    <property type="molecule type" value="Genomic_DNA"/>
</dbReference>
<dbReference type="InterPro" id="IPR036291">
    <property type="entry name" value="NAD(P)-bd_dom_sf"/>
</dbReference>
<accession>A9LGV2</accession>
<organism evidence="5">
    <name type="scientific">uncultured planctomycete 6N14</name>
    <dbReference type="NCBI Taxonomy" id="455069"/>
    <lineage>
        <taxon>Bacteria</taxon>
        <taxon>Pseudomonadati</taxon>
        <taxon>Planctomycetota</taxon>
        <taxon>Planctomycetia</taxon>
        <taxon>Planctomycetales</taxon>
        <taxon>environmental samples</taxon>
    </lineage>
</organism>
<dbReference type="InterPro" id="IPR006139">
    <property type="entry name" value="D-isomer_2_OHA_DH_cat_dom"/>
</dbReference>
<dbReference type="GO" id="GO:0006357">
    <property type="term" value="P:regulation of transcription by RNA polymerase II"/>
    <property type="evidence" value="ECO:0007669"/>
    <property type="project" value="TreeGrafter"/>
</dbReference>
<comment type="similarity">
    <text evidence="2">Belongs to the D-isomer specific 2-hydroxyacid dehydrogenase family.</text>
</comment>
<sequence>MGRFKQAATERRILFKMETEKPRVVITDFINDSLEIEREVLEGVATVDAYDAYDESELHGKIDTADAVMLYHNLALSAETIQRLERCKLIVRCGVGFDNVDHVLAGQRGIPVANVPDYGTEEVADSAIGMALALTRGINFYNLRMRSQPDPWMYHVAPPLYRQRGRVFGIVGLGRIGTATATRALAMGMDVRFYDPFKPDGYDKAIGVKRVESLQELMSESFVLSLHCPLNEHSHHMINAESLGWLPMGSYLVNTSRGDVVDTAAIPAAIKQGRLAGAAIDVIAEEPPSTQNPLLVAWRDPNHPAHERLIINPHSAFYCEEGLADMRRKGAEACRRVLTGQMLRNVINEPIR</sequence>
<dbReference type="Pfam" id="PF00389">
    <property type="entry name" value="2-Hacid_dh"/>
    <property type="match status" value="1"/>
</dbReference>
<evidence type="ECO:0000313" key="5">
    <source>
        <dbReference type="EMBL" id="ABX10623.1"/>
    </source>
</evidence>
<dbReference type="InterPro" id="IPR029753">
    <property type="entry name" value="D-isomer_DH_CS"/>
</dbReference>
<dbReference type="Pfam" id="PF02826">
    <property type="entry name" value="2-Hacid_dh_C"/>
    <property type="match status" value="1"/>
</dbReference>
<protein>
    <submittedName>
        <fullName evidence="5">D-isomer specific 2-hydroxyacid dehydrogenase family protein</fullName>
    </submittedName>
</protein>
<dbReference type="PROSITE" id="PS00671">
    <property type="entry name" value="D_2_HYDROXYACID_DH_3"/>
    <property type="match status" value="1"/>
</dbReference>
<name>A9LGV2_9BACT</name>